<keyword evidence="5" id="KW-1185">Reference proteome</keyword>
<evidence type="ECO:0000313" key="4">
    <source>
        <dbReference type="EMBL" id="GGD97711.1"/>
    </source>
</evidence>
<dbReference type="PROSITE" id="PS51257">
    <property type="entry name" value="PROKAR_LIPOPROTEIN"/>
    <property type="match status" value="1"/>
</dbReference>
<dbReference type="PANTHER" id="PTHR19328:SF75">
    <property type="entry name" value="ALDOSE SUGAR DEHYDROGENASE YLII"/>
    <property type="match status" value="1"/>
</dbReference>
<dbReference type="InterPro" id="IPR011042">
    <property type="entry name" value="6-blade_b-propeller_TolB-like"/>
</dbReference>
<gene>
    <name evidence="4" type="primary">yliI</name>
    <name evidence="4" type="ORF">GCM10011515_16830</name>
</gene>
<feature type="signal peptide" evidence="2">
    <location>
        <begin position="1"/>
        <end position="25"/>
    </location>
</feature>
<sequence>MIEPATRAALLSTFALALASCGSGASGESGADARSTPRAAGEISATTGRDLASKSFGTFNEPWAAAFAPGTSVLFVTEKPGTMKFVDLPSGRRGTVSGLPQVDYGGQGGLGDVAFLPSEAAGTLGTRTIYLSWVEAGQGDTRGAVVGRGKLVCEESDACRIEGLSVIWRQQPKVTGRGHFSHRIAISPDGKYLFVSSGERQKGAPAQDLSTNLGKTLRLTLDGKPAPGNPFATRGGPANEVWSYGHRNLLGLQFDASGQLWDLEHGPAGGDELNRVVRGDNYGWPIVSNGDDYDGTPIPDHATRPEFHAPAISWNPVIAPGDFVFYSGKLWPEWKGQAIIGGMKPTVLVRVAIEGEKAREVARIPMERRIREVVEGPDGALWLLEDGKDGRLIELRPG</sequence>
<evidence type="ECO:0000313" key="5">
    <source>
        <dbReference type="Proteomes" id="UP000619041"/>
    </source>
</evidence>
<dbReference type="Pfam" id="PF07995">
    <property type="entry name" value="GSDH"/>
    <property type="match status" value="1"/>
</dbReference>
<dbReference type="PANTHER" id="PTHR19328">
    <property type="entry name" value="HEDGEHOG-INTERACTING PROTEIN"/>
    <property type="match status" value="1"/>
</dbReference>
<dbReference type="EMBL" id="BMKL01000001">
    <property type="protein sequence ID" value="GGD97711.1"/>
    <property type="molecule type" value="Genomic_DNA"/>
</dbReference>
<dbReference type="Proteomes" id="UP000619041">
    <property type="component" value="Unassembled WGS sequence"/>
</dbReference>
<dbReference type="RefSeq" id="WP_188644716.1">
    <property type="nucleotide sequence ID" value="NZ_BMKL01000001.1"/>
</dbReference>
<accession>A0ABQ1SBF9</accession>
<feature type="region of interest" description="Disordered" evidence="1">
    <location>
        <begin position="27"/>
        <end position="46"/>
    </location>
</feature>
<name>A0ABQ1SBF9_9SPHN</name>
<proteinExistence type="predicted"/>
<dbReference type="SUPFAM" id="SSF50952">
    <property type="entry name" value="Soluble quinoprotein glucose dehydrogenase"/>
    <property type="match status" value="1"/>
</dbReference>
<protein>
    <submittedName>
        <fullName evidence="4">Dehydrogenase</fullName>
    </submittedName>
</protein>
<dbReference type="InterPro" id="IPR012938">
    <property type="entry name" value="Glc/Sorbosone_DH"/>
</dbReference>
<organism evidence="4 5">
    <name type="scientific">Tsuneonella deserti</name>
    <dbReference type="NCBI Taxonomy" id="2035528"/>
    <lineage>
        <taxon>Bacteria</taxon>
        <taxon>Pseudomonadati</taxon>
        <taxon>Pseudomonadota</taxon>
        <taxon>Alphaproteobacteria</taxon>
        <taxon>Sphingomonadales</taxon>
        <taxon>Erythrobacteraceae</taxon>
        <taxon>Tsuneonella</taxon>
    </lineage>
</organism>
<feature type="domain" description="Glucose/Sorbosone dehydrogenase" evidence="3">
    <location>
        <begin position="59"/>
        <end position="393"/>
    </location>
</feature>
<keyword evidence="2" id="KW-0732">Signal</keyword>
<evidence type="ECO:0000259" key="3">
    <source>
        <dbReference type="Pfam" id="PF07995"/>
    </source>
</evidence>
<dbReference type="Gene3D" id="2.120.10.30">
    <property type="entry name" value="TolB, C-terminal domain"/>
    <property type="match status" value="1"/>
</dbReference>
<feature type="chain" id="PRO_5046303462" evidence="2">
    <location>
        <begin position="26"/>
        <end position="398"/>
    </location>
</feature>
<evidence type="ECO:0000256" key="2">
    <source>
        <dbReference type="SAM" id="SignalP"/>
    </source>
</evidence>
<evidence type="ECO:0000256" key="1">
    <source>
        <dbReference type="SAM" id="MobiDB-lite"/>
    </source>
</evidence>
<reference evidence="5" key="1">
    <citation type="journal article" date="2019" name="Int. J. Syst. Evol. Microbiol.">
        <title>The Global Catalogue of Microorganisms (GCM) 10K type strain sequencing project: providing services to taxonomists for standard genome sequencing and annotation.</title>
        <authorList>
            <consortium name="The Broad Institute Genomics Platform"/>
            <consortium name="The Broad Institute Genome Sequencing Center for Infectious Disease"/>
            <person name="Wu L."/>
            <person name="Ma J."/>
        </authorList>
    </citation>
    <scope>NUCLEOTIDE SEQUENCE [LARGE SCALE GENOMIC DNA]</scope>
    <source>
        <strain evidence="5">CGMCC 1.15959</strain>
    </source>
</reference>
<comment type="caution">
    <text evidence="4">The sequence shown here is derived from an EMBL/GenBank/DDBJ whole genome shotgun (WGS) entry which is preliminary data.</text>
</comment>
<dbReference type="InterPro" id="IPR011041">
    <property type="entry name" value="Quinoprot_gluc/sorb_DH_b-prop"/>
</dbReference>